<evidence type="ECO:0000313" key="2">
    <source>
        <dbReference type="EMBL" id="KOM34112.1"/>
    </source>
</evidence>
<dbReference type="AlphaFoldDB" id="A0A0L9TUP9"/>
<name>A0A0L9TUP9_PHAAN</name>
<dbReference type="Proteomes" id="UP000053144">
    <property type="component" value="Chromosome 2"/>
</dbReference>
<feature type="region of interest" description="Disordered" evidence="1">
    <location>
        <begin position="1"/>
        <end position="32"/>
    </location>
</feature>
<evidence type="ECO:0000313" key="3">
    <source>
        <dbReference type="Proteomes" id="UP000053144"/>
    </source>
</evidence>
<sequence length="105" mass="11804">MTNERSSSSERALVQQRTNARPAANERSTTERTVVQCGTNGCPAVRGRRASVLWWTTVRSTLDDRSFAGRALVRCWTSARSLLDLRSFAARRARSSSQHSLINFF</sequence>
<organism evidence="2 3">
    <name type="scientific">Phaseolus angularis</name>
    <name type="common">Azuki bean</name>
    <name type="synonym">Vigna angularis</name>
    <dbReference type="NCBI Taxonomy" id="3914"/>
    <lineage>
        <taxon>Eukaryota</taxon>
        <taxon>Viridiplantae</taxon>
        <taxon>Streptophyta</taxon>
        <taxon>Embryophyta</taxon>
        <taxon>Tracheophyta</taxon>
        <taxon>Spermatophyta</taxon>
        <taxon>Magnoliopsida</taxon>
        <taxon>eudicotyledons</taxon>
        <taxon>Gunneridae</taxon>
        <taxon>Pentapetalae</taxon>
        <taxon>rosids</taxon>
        <taxon>fabids</taxon>
        <taxon>Fabales</taxon>
        <taxon>Fabaceae</taxon>
        <taxon>Papilionoideae</taxon>
        <taxon>50 kb inversion clade</taxon>
        <taxon>NPAAA clade</taxon>
        <taxon>indigoferoid/millettioid clade</taxon>
        <taxon>Phaseoleae</taxon>
        <taxon>Vigna</taxon>
    </lineage>
</organism>
<feature type="compositionally biased region" description="Polar residues" evidence="1">
    <location>
        <begin position="1"/>
        <end position="19"/>
    </location>
</feature>
<reference evidence="3" key="1">
    <citation type="journal article" date="2015" name="Proc. Natl. Acad. Sci. U.S.A.">
        <title>Genome sequencing of adzuki bean (Vigna angularis) provides insight into high starch and low fat accumulation and domestication.</title>
        <authorList>
            <person name="Yang K."/>
            <person name="Tian Z."/>
            <person name="Chen C."/>
            <person name="Luo L."/>
            <person name="Zhao B."/>
            <person name="Wang Z."/>
            <person name="Yu L."/>
            <person name="Li Y."/>
            <person name="Sun Y."/>
            <person name="Li W."/>
            <person name="Chen Y."/>
            <person name="Li Y."/>
            <person name="Zhang Y."/>
            <person name="Ai D."/>
            <person name="Zhao J."/>
            <person name="Shang C."/>
            <person name="Ma Y."/>
            <person name="Wu B."/>
            <person name="Wang M."/>
            <person name="Gao L."/>
            <person name="Sun D."/>
            <person name="Zhang P."/>
            <person name="Guo F."/>
            <person name="Wang W."/>
            <person name="Li Y."/>
            <person name="Wang J."/>
            <person name="Varshney R.K."/>
            <person name="Wang J."/>
            <person name="Ling H.Q."/>
            <person name="Wan P."/>
        </authorList>
    </citation>
    <scope>NUCLEOTIDE SEQUENCE</scope>
    <source>
        <strain evidence="3">cv. Jingnong 6</strain>
    </source>
</reference>
<proteinExistence type="predicted"/>
<dbReference type="EMBL" id="CM003372">
    <property type="protein sequence ID" value="KOM34112.1"/>
    <property type="molecule type" value="Genomic_DNA"/>
</dbReference>
<accession>A0A0L9TUP9</accession>
<dbReference type="Gramene" id="KOM34112">
    <property type="protein sequence ID" value="KOM34112"/>
    <property type="gene ID" value="LR48_Vigan02g026200"/>
</dbReference>
<gene>
    <name evidence="2" type="ORF">LR48_Vigan02g026200</name>
</gene>
<evidence type="ECO:0000256" key="1">
    <source>
        <dbReference type="SAM" id="MobiDB-lite"/>
    </source>
</evidence>
<protein>
    <submittedName>
        <fullName evidence="2">Uncharacterized protein</fullName>
    </submittedName>
</protein>